<comment type="subcellular location">
    <subcellularLocation>
        <location evidence="5">Cytoplasm</location>
    </subcellularLocation>
</comment>
<comment type="pathway">
    <text evidence="5">Amino-acid biosynthesis; L-proline biosynthesis; L-proline from L-glutamate 5-semialdehyde: step 1/1.</text>
</comment>
<keyword evidence="3 5" id="KW-0521">NADP</keyword>
<dbReference type="STRING" id="1123500.GCA_000420365_01229"/>
<feature type="domain" description="Pyrroline-5-carboxylate reductase catalytic N-terminal" evidence="7">
    <location>
        <begin position="3"/>
        <end position="95"/>
    </location>
</feature>
<dbReference type="PIRSF" id="PIRSF000193">
    <property type="entry name" value="Pyrrol-5-carb_rd"/>
    <property type="match status" value="1"/>
</dbReference>
<feature type="binding site" evidence="6">
    <location>
        <begin position="64"/>
        <end position="67"/>
    </location>
    <ligand>
        <name>NADP(+)</name>
        <dbReference type="ChEBI" id="CHEBI:58349"/>
    </ligand>
</feature>
<evidence type="ECO:0000256" key="1">
    <source>
        <dbReference type="ARBA" id="ARBA00005525"/>
    </source>
</evidence>
<protein>
    <recommendedName>
        <fullName evidence="5">Pyrroline-5-carboxylate reductase</fullName>
        <shortName evidence="5">P5C reductase</shortName>
        <shortName evidence="5">P5CR</shortName>
        <ecNumber evidence="5">1.5.1.2</ecNumber>
    </recommendedName>
    <alternativeName>
        <fullName evidence="5">PCA reductase</fullName>
    </alternativeName>
</protein>
<dbReference type="InterPro" id="IPR008927">
    <property type="entry name" value="6-PGluconate_DH-like_C_sf"/>
</dbReference>
<dbReference type="InterPro" id="IPR028939">
    <property type="entry name" value="P5C_Rdtase_cat_N"/>
</dbReference>
<keyword evidence="10" id="KW-1185">Reference proteome</keyword>
<evidence type="ECO:0000313" key="9">
    <source>
        <dbReference type="EMBL" id="KRN31294.1"/>
    </source>
</evidence>
<dbReference type="Pfam" id="PF03807">
    <property type="entry name" value="F420_oxidored"/>
    <property type="match status" value="1"/>
</dbReference>
<dbReference type="InterPro" id="IPR036291">
    <property type="entry name" value="NAD(P)-bd_dom_sf"/>
</dbReference>
<feature type="domain" description="Pyrroline-5-carboxylate reductase dimerisation" evidence="8">
    <location>
        <begin position="158"/>
        <end position="260"/>
    </location>
</feature>
<comment type="similarity">
    <text evidence="1 5">Belongs to the pyrroline-5-carboxylate reductase family.</text>
</comment>
<dbReference type="EMBL" id="JQAX01000004">
    <property type="protein sequence ID" value="KRN31294.1"/>
    <property type="molecule type" value="Genomic_DNA"/>
</dbReference>
<dbReference type="OrthoDB" id="9805754at2"/>
<comment type="catalytic activity">
    <reaction evidence="5">
        <text>L-proline + NADP(+) = (S)-1-pyrroline-5-carboxylate + NADPH + 2 H(+)</text>
        <dbReference type="Rhea" id="RHEA:14109"/>
        <dbReference type="ChEBI" id="CHEBI:15378"/>
        <dbReference type="ChEBI" id="CHEBI:17388"/>
        <dbReference type="ChEBI" id="CHEBI:57783"/>
        <dbReference type="ChEBI" id="CHEBI:58349"/>
        <dbReference type="ChEBI" id="CHEBI:60039"/>
        <dbReference type="EC" id="1.5.1.2"/>
    </reaction>
</comment>
<comment type="caution">
    <text evidence="9">The sequence shown here is derived from an EMBL/GenBank/DDBJ whole genome shotgun (WGS) entry which is preliminary data.</text>
</comment>
<dbReference type="SUPFAM" id="SSF48179">
    <property type="entry name" value="6-phosphogluconate dehydrogenase C-terminal domain-like"/>
    <property type="match status" value="1"/>
</dbReference>
<dbReference type="InterPro" id="IPR000304">
    <property type="entry name" value="Pyrroline-COOH_reductase"/>
</dbReference>
<keyword evidence="4 5" id="KW-0560">Oxidoreductase</keyword>
<comment type="catalytic activity">
    <reaction evidence="5">
        <text>L-proline + NAD(+) = (S)-1-pyrroline-5-carboxylate + NADH + 2 H(+)</text>
        <dbReference type="Rhea" id="RHEA:14105"/>
        <dbReference type="ChEBI" id="CHEBI:15378"/>
        <dbReference type="ChEBI" id="CHEBI:17388"/>
        <dbReference type="ChEBI" id="CHEBI:57540"/>
        <dbReference type="ChEBI" id="CHEBI:57945"/>
        <dbReference type="ChEBI" id="CHEBI:60039"/>
        <dbReference type="EC" id="1.5.1.2"/>
    </reaction>
</comment>
<dbReference type="GO" id="GO:0055129">
    <property type="term" value="P:L-proline biosynthetic process"/>
    <property type="evidence" value="ECO:0007669"/>
    <property type="project" value="UniProtKB-UniRule"/>
</dbReference>
<keyword evidence="5" id="KW-0963">Cytoplasm</keyword>
<dbReference type="Gene3D" id="1.10.3730.10">
    <property type="entry name" value="ProC C-terminal domain-like"/>
    <property type="match status" value="1"/>
</dbReference>
<evidence type="ECO:0000259" key="8">
    <source>
        <dbReference type="Pfam" id="PF14748"/>
    </source>
</evidence>
<dbReference type="AlphaFoldDB" id="A0A0R2FT94"/>
<keyword evidence="5" id="KW-0028">Amino-acid biosynthesis</keyword>
<evidence type="ECO:0000256" key="3">
    <source>
        <dbReference type="ARBA" id="ARBA00022857"/>
    </source>
</evidence>
<sequence>MLTIGFIGAGQMAQAMVKGWQKREEIHQVVYAPTAEKQVASELGIQVVDTPAKVWEQADMVVLAMKPQDLQTVADELRLVRMQKPEVIIVSVLAGGTLKELHQVLGERLVIARAVSNINVALRYGYTGLAFDQYVDASTRGAIAMLFLELGKTDEYPEQKLSVVSALAGSGPAFVAAFVKSYQAVGQQLGLTEDQAQVIALQTLTGTGINMTETPLSATQLANLAIAAGVSTNAGYSYLTQGQLEEVLSGAVSATMDKNEQGDIS</sequence>
<evidence type="ECO:0000256" key="6">
    <source>
        <dbReference type="PIRSR" id="PIRSR000193-1"/>
    </source>
</evidence>
<dbReference type="PANTHER" id="PTHR11645">
    <property type="entry name" value="PYRROLINE-5-CARBOXYLATE REDUCTASE"/>
    <property type="match status" value="1"/>
</dbReference>
<dbReference type="GO" id="GO:0005737">
    <property type="term" value="C:cytoplasm"/>
    <property type="evidence" value="ECO:0007669"/>
    <property type="project" value="UniProtKB-SubCell"/>
</dbReference>
<proteinExistence type="inferred from homology"/>
<dbReference type="EC" id="1.5.1.2" evidence="5"/>
<name>A0A0R2FT94_9LACO</name>
<dbReference type="PANTHER" id="PTHR11645:SF0">
    <property type="entry name" value="PYRROLINE-5-CARBOXYLATE REDUCTASE 3"/>
    <property type="match status" value="1"/>
</dbReference>
<evidence type="ECO:0000256" key="2">
    <source>
        <dbReference type="ARBA" id="ARBA00022650"/>
    </source>
</evidence>
<dbReference type="InterPro" id="IPR029036">
    <property type="entry name" value="P5CR_dimer"/>
</dbReference>
<dbReference type="InParanoid" id="A0A0R2FT94"/>
<comment type="function">
    <text evidence="5">Catalyzes the reduction of 1-pyrroline-5-carboxylate (PCA) to L-proline.</text>
</comment>
<dbReference type="PATRIC" id="fig|1123500.6.peg.1177"/>
<gene>
    <name evidence="5" type="primary">proC</name>
    <name evidence="9" type="ORF">IV68_GL001177</name>
</gene>
<dbReference type="GO" id="GO:0004735">
    <property type="term" value="F:pyrroline-5-carboxylate reductase activity"/>
    <property type="evidence" value="ECO:0007669"/>
    <property type="project" value="UniProtKB-UniRule"/>
</dbReference>
<evidence type="ECO:0000313" key="10">
    <source>
        <dbReference type="Proteomes" id="UP000051296"/>
    </source>
</evidence>
<evidence type="ECO:0000259" key="7">
    <source>
        <dbReference type="Pfam" id="PF03807"/>
    </source>
</evidence>
<dbReference type="HAMAP" id="MF_01925">
    <property type="entry name" value="P5C_reductase"/>
    <property type="match status" value="1"/>
</dbReference>
<dbReference type="Pfam" id="PF14748">
    <property type="entry name" value="P5CR_dimer"/>
    <property type="match status" value="1"/>
</dbReference>
<evidence type="ECO:0000256" key="4">
    <source>
        <dbReference type="ARBA" id="ARBA00023002"/>
    </source>
</evidence>
<dbReference type="eggNOG" id="COG0345">
    <property type="taxonomic scope" value="Bacteria"/>
</dbReference>
<accession>A0A0R2FT94</accession>
<feature type="binding site" evidence="6">
    <location>
        <begin position="7"/>
        <end position="12"/>
    </location>
    <ligand>
        <name>NADP(+)</name>
        <dbReference type="ChEBI" id="CHEBI:58349"/>
    </ligand>
</feature>
<evidence type="ECO:0000256" key="5">
    <source>
        <dbReference type="HAMAP-Rule" id="MF_01925"/>
    </source>
</evidence>
<dbReference type="Proteomes" id="UP000051296">
    <property type="component" value="Unassembled WGS sequence"/>
</dbReference>
<dbReference type="FunCoup" id="A0A0R2FT94">
    <property type="interactions" value="299"/>
</dbReference>
<dbReference type="RefSeq" id="WP_022791942.1">
    <property type="nucleotide sequence ID" value="NZ_ATUU01000004.1"/>
</dbReference>
<keyword evidence="2 5" id="KW-0641">Proline biosynthesis</keyword>
<dbReference type="Gene3D" id="3.40.50.720">
    <property type="entry name" value="NAD(P)-binding Rossmann-like Domain"/>
    <property type="match status" value="1"/>
</dbReference>
<organism evidence="9 10">
    <name type="scientific">Weissella halotolerans DSM 20190</name>
    <dbReference type="NCBI Taxonomy" id="1123500"/>
    <lineage>
        <taxon>Bacteria</taxon>
        <taxon>Bacillati</taxon>
        <taxon>Bacillota</taxon>
        <taxon>Bacilli</taxon>
        <taxon>Lactobacillales</taxon>
        <taxon>Lactobacillaceae</taxon>
        <taxon>Weissella</taxon>
    </lineage>
</organism>
<dbReference type="UniPathway" id="UPA00098">
    <property type="reaction ID" value="UER00361"/>
</dbReference>
<dbReference type="SUPFAM" id="SSF51735">
    <property type="entry name" value="NAD(P)-binding Rossmann-fold domains"/>
    <property type="match status" value="1"/>
</dbReference>
<reference evidence="9 10" key="1">
    <citation type="journal article" date="2015" name="Genome Announc.">
        <title>Expanding the biotechnology potential of lactobacilli through comparative genomics of 213 strains and associated genera.</title>
        <authorList>
            <person name="Sun Z."/>
            <person name="Harris H.M."/>
            <person name="McCann A."/>
            <person name="Guo C."/>
            <person name="Argimon S."/>
            <person name="Zhang W."/>
            <person name="Yang X."/>
            <person name="Jeffery I.B."/>
            <person name="Cooney J.C."/>
            <person name="Kagawa T.F."/>
            <person name="Liu W."/>
            <person name="Song Y."/>
            <person name="Salvetti E."/>
            <person name="Wrobel A."/>
            <person name="Rasinkangas P."/>
            <person name="Parkhill J."/>
            <person name="Rea M.C."/>
            <person name="O'Sullivan O."/>
            <person name="Ritari J."/>
            <person name="Douillard F.P."/>
            <person name="Paul Ross R."/>
            <person name="Yang R."/>
            <person name="Briner A.E."/>
            <person name="Felis G.E."/>
            <person name="de Vos W.M."/>
            <person name="Barrangou R."/>
            <person name="Klaenhammer T.R."/>
            <person name="Caufield P.W."/>
            <person name="Cui Y."/>
            <person name="Zhang H."/>
            <person name="O'Toole P.W."/>
        </authorList>
    </citation>
    <scope>NUCLEOTIDE SEQUENCE [LARGE SCALE GENOMIC DNA]</scope>
    <source>
        <strain evidence="9 10">DSM 20190</strain>
    </source>
</reference>